<dbReference type="Gene3D" id="1.10.287.130">
    <property type="match status" value="1"/>
</dbReference>
<dbReference type="InterPro" id="IPR003661">
    <property type="entry name" value="HisK_dim/P_dom"/>
</dbReference>
<evidence type="ECO:0000259" key="13">
    <source>
        <dbReference type="PROSITE" id="PS01124"/>
    </source>
</evidence>
<dbReference type="Proteomes" id="UP000184164">
    <property type="component" value="Unassembled WGS sequence"/>
</dbReference>
<dbReference type="PROSITE" id="PS50110">
    <property type="entry name" value="RESPONSE_REGULATORY"/>
    <property type="match status" value="1"/>
</dbReference>
<dbReference type="EC" id="2.7.13.3" evidence="2"/>
<dbReference type="InterPro" id="IPR036890">
    <property type="entry name" value="HATPase_C_sf"/>
</dbReference>
<dbReference type="InterPro" id="IPR001789">
    <property type="entry name" value="Sig_transdc_resp-reg_receiver"/>
</dbReference>
<dbReference type="InterPro" id="IPR005467">
    <property type="entry name" value="His_kinase_dom"/>
</dbReference>
<dbReference type="Gene3D" id="2.60.40.10">
    <property type="entry name" value="Immunoglobulins"/>
    <property type="match status" value="1"/>
</dbReference>
<dbReference type="SUPFAM" id="SSF63829">
    <property type="entry name" value="Calcium-dependent phosphotriesterase"/>
    <property type="match status" value="2"/>
</dbReference>
<dbReference type="PRINTS" id="PR00344">
    <property type="entry name" value="BCTRLSENSOR"/>
</dbReference>
<keyword evidence="17" id="KW-1185">Reference proteome</keyword>
<dbReference type="Pfam" id="PF07494">
    <property type="entry name" value="Reg_prop"/>
    <property type="match status" value="2"/>
</dbReference>
<evidence type="ECO:0000313" key="16">
    <source>
        <dbReference type="EMBL" id="SHE54218.1"/>
    </source>
</evidence>
<feature type="domain" description="Histidine kinase" evidence="14">
    <location>
        <begin position="832"/>
        <end position="1055"/>
    </location>
</feature>
<keyword evidence="5" id="KW-0547">Nucleotide-binding</keyword>
<dbReference type="FunFam" id="3.30.565.10:FF:000037">
    <property type="entry name" value="Hybrid sensor histidine kinase/response regulator"/>
    <property type="match status" value="1"/>
</dbReference>
<dbReference type="SMART" id="SM00342">
    <property type="entry name" value="HTH_ARAC"/>
    <property type="match status" value="1"/>
</dbReference>
<dbReference type="InterPro" id="IPR011123">
    <property type="entry name" value="Y_Y_Y"/>
</dbReference>
<evidence type="ECO:0000313" key="17">
    <source>
        <dbReference type="Proteomes" id="UP000184164"/>
    </source>
</evidence>
<protein>
    <recommendedName>
        <fullName evidence="2">histidine kinase</fullName>
        <ecNumber evidence="2">2.7.13.3</ecNumber>
    </recommendedName>
</protein>
<organism evidence="16 17">
    <name type="scientific">Mariniphaga anaerophila</name>
    <dbReference type="NCBI Taxonomy" id="1484053"/>
    <lineage>
        <taxon>Bacteria</taxon>
        <taxon>Pseudomonadati</taxon>
        <taxon>Bacteroidota</taxon>
        <taxon>Bacteroidia</taxon>
        <taxon>Marinilabiliales</taxon>
        <taxon>Prolixibacteraceae</taxon>
        <taxon>Mariniphaga</taxon>
    </lineage>
</organism>
<dbReference type="SUPFAM" id="SSF46689">
    <property type="entry name" value="Homeodomain-like"/>
    <property type="match status" value="1"/>
</dbReference>
<gene>
    <name evidence="16" type="ORF">SAMN05444274_101637</name>
</gene>
<dbReference type="InterPro" id="IPR018060">
    <property type="entry name" value="HTH_AraC"/>
</dbReference>
<dbReference type="FunFam" id="2.60.40.10:FF:000791">
    <property type="entry name" value="Two-component system sensor histidine kinase/response regulator"/>
    <property type="match status" value="1"/>
</dbReference>
<dbReference type="SMART" id="SM00448">
    <property type="entry name" value="REC"/>
    <property type="match status" value="1"/>
</dbReference>
<evidence type="ECO:0000256" key="7">
    <source>
        <dbReference type="ARBA" id="ARBA00022840"/>
    </source>
</evidence>
<dbReference type="InterPro" id="IPR036097">
    <property type="entry name" value="HisK_dim/P_sf"/>
</dbReference>
<dbReference type="SUPFAM" id="SSF55874">
    <property type="entry name" value="ATPase domain of HSP90 chaperone/DNA topoisomerase II/histidine kinase"/>
    <property type="match status" value="1"/>
</dbReference>
<evidence type="ECO:0000256" key="8">
    <source>
        <dbReference type="ARBA" id="ARBA00023012"/>
    </source>
</evidence>
<sequence length="1353" mass="155228">MRKTTAYLFLLFIIFAISAKGINSRYLFKKLNNDNGLSFNSVHSIVQEESGIMWFATYQGLNKYDSYNIKRYYKEDNVGIPSNNITSLLINKDNRLFVGTQEGLIVYDRRFDKFNSVLYSNTKLPHVRTLFERSNGTVLIGTFNGIYAYNPTEETMVHFVSLRNEAITSINEYESDVILVTTFSGIYFLNPDGVLLDYYNKTNTPDIPSSFFQCSYIDRTGTCWIGTNNNGLFIFNKEEKTFKKVTISGIEQPETKVVRVIEEDLDGNIWIGGEQGIFIFDVKSRKTINIQHSLEPSEYHLNDKAIYCLFRSKENIMWIGTYFGGVNYTNLGDSKGFYNIHPGDSKNNLRGKAVSKLFKDTRGTLWIATEDGGVCSFNTKTKQIIDYFQHGSSNSISSNNIHAICEDNSRNIWFGCFMTGIDVYSPTSGVFKNISLRPNVKYSINENSVFCNFKDSKGQIWIGSLNGIYRYDWEKEKVVPFKEEEFGTIFIYNIIEDRNGKIWFCLYADGIASYNPVTDEIRRYNIGNGLSTNRIIAAMEDSAGKILFGSIDGGVNIYTPETDSFEHLGMEDGLPNNTIYGILEDDSGNIWLSTNQGISMYNTKTRIFRNYNRNDGLAQMQFNYGSCFKDSDGMLYFGHVNGLTYFKPDEIRDNTIKPQLFFTDFKLANESIPVKNKGILTQPINQTQNITLSYSQRSFTINFVAINYISVGNNKFYFYLDGFEEDWIEAGNKTSASYSNLLPGKYTFHLKAVNNDGVESANTKTLQIRIRPPFYLTVWAYIIYFAVLAFIFFLYRKITIDKEKEKTALKLERMEKEKIKEANLQRLNFYTYISHEFKTPLSIIISSIDQFFSDSKVSNDSKNSLQRIKRSSKRLSFLFTQLMDFRKIQSKHAKLVLQKGDMIDFLRETCIVFSPLFDQQRVNFEFKTNRETYEHWFDPDKIEKIIANLLSNALKHSPIHGLIVCEIEINDEIVGEEQKRINICISDNGKGISKEEQKNLFTPFYIMYQSNEQKSGSGIGLTLVKSLVEYLHGTIDVISSPNEGTKFKIQLPLDYKGISNIKLENTNETISRNIDLDSLAGFSKQSLNEYLPTKEDKEFKLLIAEDTLDLAEVLIAHYSKSFSVKFAQNGIEALNIVKDEEPDIIISDVMMPEMDGIEFCKRIKQDEATSHIAIILLTAKTTHEDKIAGLQAGAEAYVYKPFDLNELDLHVRNFIEVRKKLKERIITGRSLNLENLKFQDKDKEFIEKVSTIINENIENESLNNEELAKLLGMSKSLVYLKLKKLLNMSGSDYIQSLRFKKAIELMADSNLNIADISYEVGFSDPNYFSKAFKKAHKKTPSDFRKELLNRISK</sequence>
<evidence type="ECO:0000256" key="1">
    <source>
        <dbReference type="ARBA" id="ARBA00000085"/>
    </source>
</evidence>
<keyword evidence="9" id="KW-0805">Transcription regulation</keyword>
<dbReference type="GO" id="GO:0005524">
    <property type="term" value="F:ATP binding"/>
    <property type="evidence" value="ECO:0007669"/>
    <property type="project" value="UniProtKB-KW"/>
</dbReference>
<evidence type="ECO:0000256" key="9">
    <source>
        <dbReference type="ARBA" id="ARBA00023015"/>
    </source>
</evidence>
<dbReference type="SUPFAM" id="SSF47384">
    <property type="entry name" value="Homodimeric domain of signal transducing histidine kinase"/>
    <property type="match status" value="1"/>
</dbReference>
<evidence type="ECO:0000256" key="3">
    <source>
        <dbReference type="ARBA" id="ARBA00022553"/>
    </source>
</evidence>
<dbReference type="GO" id="GO:0000155">
    <property type="term" value="F:phosphorelay sensor kinase activity"/>
    <property type="evidence" value="ECO:0007669"/>
    <property type="project" value="InterPro"/>
</dbReference>
<feature type="domain" description="Response regulatory" evidence="15">
    <location>
        <begin position="1100"/>
        <end position="1215"/>
    </location>
</feature>
<dbReference type="Gene3D" id="3.30.565.10">
    <property type="entry name" value="Histidine kinase-like ATPase, C-terminal domain"/>
    <property type="match status" value="1"/>
</dbReference>
<dbReference type="CDD" id="cd00075">
    <property type="entry name" value="HATPase"/>
    <property type="match status" value="1"/>
</dbReference>
<dbReference type="SMART" id="SM00388">
    <property type="entry name" value="HisKA"/>
    <property type="match status" value="1"/>
</dbReference>
<dbReference type="Gene3D" id="2.130.10.10">
    <property type="entry name" value="YVTN repeat-like/Quinoprotein amine dehydrogenase"/>
    <property type="match status" value="2"/>
</dbReference>
<evidence type="ECO:0000256" key="10">
    <source>
        <dbReference type="ARBA" id="ARBA00023163"/>
    </source>
</evidence>
<dbReference type="STRING" id="1484053.SAMN05444274_101637"/>
<evidence type="ECO:0000256" key="12">
    <source>
        <dbReference type="SAM" id="Phobius"/>
    </source>
</evidence>
<keyword evidence="6 16" id="KW-0418">Kinase</keyword>
<keyword evidence="7" id="KW-0067">ATP-binding</keyword>
<dbReference type="InterPro" id="IPR004358">
    <property type="entry name" value="Sig_transdc_His_kin-like_C"/>
</dbReference>
<dbReference type="InterPro" id="IPR013783">
    <property type="entry name" value="Ig-like_fold"/>
</dbReference>
<dbReference type="RefSeq" id="WP_072998782.1">
    <property type="nucleotide sequence ID" value="NZ_FQUM01000001.1"/>
</dbReference>
<feature type="transmembrane region" description="Helical" evidence="12">
    <location>
        <begin position="774"/>
        <end position="795"/>
    </location>
</feature>
<dbReference type="SMART" id="SM00387">
    <property type="entry name" value="HATPase_c"/>
    <property type="match status" value="1"/>
</dbReference>
<dbReference type="Pfam" id="PF00072">
    <property type="entry name" value="Response_reg"/>
    <property type="match status" value="1"/>
</dbReference>
<keyword evidence="12" id="KW-1133">Transmembrane helix</keyword>
<dbReference type="InterPro" id="IPR011006">
    <property type="entry name" value="CheY-like_superfamily"/>
</dbReference>
<keyword evidence="4" id="KW-0808">Transferase</keyword>
<evidence type="ECO:0000256" key="2">
    <source>
        <dbReference type="ARBA" id="ARBA00012438"/>
    </source>
</evidence>
<dbReference type="Pfam" id="PF00512">
    <property type="entry name" value="HisKA"/>
    <property type="match status" value="1"/>
</dbReference>
<dbReference type="InterPro" id="IPR011110">
    <property type="entry name" value="Reg_prop"/>
</dbReference>
<keyword evidence="12" id="KW-0472">Membrane</keyword>
<dbReference type="PANTHER" id="PTHR43547:SF2">
    <property type="entry name" value="HYBRID SIGNAL TRANSDUCTION HISTIDINE KINASE C"/>
    <property type="match status" value="1"/>
</dbReference>
<comment type="catalytic activity">
    <reaction evidence="1">
        <text>ATP + protein L-histidine = ADP + protein N-phospho-L-histidine.</text>
        <dbReference type="EC" id="2.7.13.3"/>
    </reaction>
</comment>
<reference evidence="16 17" key="1">
    <citation type="submission" date="2016-11" db="EMBL/GenBank/DDBJ databases">
        <authorList>
            <person name="Jaros S."/>
            <person name="Januszkiewicz K."/>
            <person name="Wedrychowicz H."/>
        </authorList>
    </citation>
    <scope>NUCLEOTIDE SEQUENCE [LARGE SCALE GENOMIC DNA]</scope>
    <source>
        <strain evidence="16 17">DSM 26910</strain>
    </source>
</reference>
<evidence type="ECO:0000256" key="6">
    <source>
        <dbReference type="ARBA" id="ARBA00022777"/>
    </source>
</evidence>
<feature type="domain" description="HTH araC/xylS-type" evidence="13">
    <location>
        <begin position="1247"/>
        <end position="1346"/>
    </location>
</feature>
<evidence type="ECO:0000256" key="11">
    <source>
        <dbReference type="PROSITE-ProRule" id="PRU00169"/>
    </source>
</evidence>
<accession>A0A1M4UC75</accession>
<evidence type="ECO:0000256" key="4">
    <source>
        <dbReference type="ARBA" id="ARBA00022679"/>
    </source>
</evidence>
<dbReference type="SUPFAM" id="SSF101898">
    <property type="entry name" value="NHL repeat"/>
    <property type="match status" value="1"/>
</dbReference>
<dbReference type="InterPro" id="IPR003594">
    <property type="entry name" value="HATPase_dom"/>
</dbReference>
<dbReference type="PANTHER" id="PTHR43547">
    <property type="entry name" value="TWO-COMPONENT HISTIDINE KINASE"/>
    <property type="match status" value="1"/>
</dbReference>
<keyword evidence="10" id="KW-0804">Transcription</keyword>
<dbReference type="Gene3D" id="3.40.50.2300">
    <property type="match status" value="1"/>
</dbReference>
<dbReference type="GO" id="GO:0003700">
    <property type="term" value="F:DNA-binding transcription factor activity"/>
    <property type="evidence" value="ECO:0007669"/>
    <property type="project" value="InterPro"/>
</dbReference>
<dbReference type="OrthoDB" id="717811at2"/>
<dbReference type="EMBL" id="FQUM01000001">
    <property type="protein sequence ID" value="SHE54218.1"/>
    <property type="molecule type" value="Genomic_DNA"/>
</dbReference>
<dbReference type="Pfam" id="PF07495">
    <property type="entry name" value="Y_Y_Y"/>
    <property type="match status" value="1"/>
</dbReference>
<dbReference type="PROSITE" id="PS01124">
    <property type="entry name" value="HTH_ARAC_FAMILY_2"/>
    <property type="match status" value="1"/>
</dbReference>
<dbReference type="SUPFAM" id="SSF52172">
    <property type="entry name" value="CheY-like"/>
    <property type="match status" value="1"/>
</dbReference>
<evidence type="ECO:0000259" key="15">
    <source>
        <dbReference type="PROSITE" id="PS50110"/>
    </source>
</evidence>
<evidence type="ECO:0000259" key="14">
    <source>
        <dbReference type="PROSITE" id="PS50109"/>
    </source>
</evidence>
<dbReference type="CDD" id="cd00082">
    <property type="entry name" value="HisKA"/>
    <property type="match status" value="1"/>
</dbReference>
<dbReference type="GO" id="GO:0043565">
    <property type="term" value="F:sequence-specific DNA binding"/>
    <property type="evidence" value="ECO:0007669"/>
    <property type="project" value="InterPro"/>
</dbReference>
<feature type="modified residue" description="4-aspartylphosphate" evidence="11">
    <location>
        <position position="1148"/>
    </location>
</feature>
<keyword evidence="8" id="KW-0902">Two-component regulatory system</keyword>
<keyword evidence="12" id="KW-0812">Transmembrane</keyword>
<proteinExistence type="predicted"/>
<dbReference type="InterPro" id="IPR009057">
    <property type="entry name" value="Homeodomain-like_sf"/>
</dbReference>
<dbReference type="Gene3D" id="1.10.10.60">
    <property type="entry name" value="Homeodomain-like"/>
    <property type="match status" value="2"/>
</dbReference>
<dbReference type="Pfam" id="PF02518">
    <property type="entry name" value="HATPase_c"/>
    <property type="match status" value="1"/>
</dbReference>
<evidence type="ECO:0000256" key="5">
    <source>
        <dbReference type="ARBA" id="ARBA00022741"/>
    </source>
</evidence>
<name>A0A1M4UC75_9BACT</name>
<dbReference type="InterPro" id="IPR015943">
    <property type="entry name" value="WD40/YVTN_repeat-like_dom_sf"/>
</dbReference>
<dbReference type="PROSITE" id="PS50109">
    <property type="entry name" value="HIS_KIN"/>
    <property type="match status" value="1"/>
</dbReference>
<keyword evidence="3 11" id="KW-0597">Phosphoprotein</keyword>
<dbReference type="Pfam" id="PF12833">
    <property type="entry name" value="HTH_18"/>
    <property type="match status" value="1"/>
</dbReference>